<keyword evidence="3 5" id="KW-1133">Transmembrane helix</keyword>
<feature type="transmembrane region" description="Helical" evidence="5">
    <location>
        <begin position="55"/>
        <end position="73"/>
    </location>
</feature>
<keyword evidence="2 5" id="KW-0812">Transmembrane</keyword>
<dbReference type="EMBL" id="FQXH01000011">
    <property type="protein sequence ID" value="SHH23109.1"/>
    <property type="molecule type" value="Genomic_DNA"/>
</dbReference>
<dbReference type="STRING" id="1123350.SAMN02744040_01297"/>
<reference evidence="7" key="1">
    <citation type="submission" date="2016-11" db="EMBL/GenBank/DDBJ databases">
        <authorList>
            <person name="Varghese N."/>
            <person name="Submissions S."/>
        </authorList>
    </citation>
    <scope>NUCLEOTIDE SEQUENCE [LARGE SCALE GENOMIC DNA]</scope>
    <source>
        <strain evidence="7">DSM 15285</strain>
    </source>
</reference>
<evidence type="ECO:0000313" key="7">
    <source>
        <dbReference type="Proteomes" id="UP000242520"/>
    </source>
</evidence>
<evidence type="ECO:0000256" key="1">
    <source>
        <dbReference type="ARBA" id="ARBA00004141"/>
    </source>
</evidence>
<dbReference type="OrthoDB" id="2039442at2"/>
<feature type="transmembrane region" description="Helical" evidence="5">
    <location>
        <begin position="6"/>
        <end position="22"/>
    </location>
</feature>
<organism evidence="6 7">
    <name type="scientific">Tepidibacter thalassicus DSM 15285</name>
    <dbReference type="NCBI Taxonomy" id="1123350"/>
    <lineage>
        <taxon>Bacteria</taxon>
        <taxon>Bacillati</taxon>
        <taxon>Bacillota</taxon>
        <taxon>Clostridia</taxon>
        <taxon>Peptostreptococcales</taxon>
        <taxon>Peptostreptococcaceae</taxon>
        <taxon>Tepidibacter</taxon>
    </lineage>
</organism>
<dbReference type="CDD" id="cd16914">
    <property type="entry name" value="EcfT"/>
    <property type="match status" value="1"/>
</dbReference>
<accession>A0A1M5RAL5</accession>
<name>A0A1M5RAL5_9FIRM</name>
<feature type="transmembrane region" description="Helical" evidence="5">
    <location>
        <begin position="264"/>
        <end position="284"/>
    </location>
</feature>
<evidence type="ECO:0000256" key="3">
    <source>
        <dbReference type="ARBA" id="ARBA00022989"/>
    </source>
</evidence>
<dbReference type="InterPro" id="IPR003339">
    <property type="entry name" value="ABC/ECF_trnsptr_transmembrane"/>
</dbReference>
<dbReference type="RefSeq" id="WP_072724822.1">
    <property type="nucleotide sequence ID" value="NZ_FQXH01000011.1"/>
</dbReference>
<feature type="transmembrane region" description="Helical" evidence="5">
    <location>
        <begin position="94"/>
        <end position="117"/>
    </location>
</feature>
<evidence type="ECO:0000256" key="2">
    <source>
        <dbReference type="ARBA" id="ARBA00022692"/>
    </source>
</evidence>
<gene>
    <name evidence="6" type="ORF">SAMN02744040_01297</name>
</gene>
<sequence>MLNMHPFTVIFYTVILFFLTLVYSNPLYILSISVIVIINILLLDGGKNLKKSIKYSLYTAFWIMIINPLVTHYGRTVIYKSPRIPVIGKIRITLESIVFGANQGLKLICIVLIFLLYSVMVERDDSFSFFSKFAHKLTLTLSMTTNILHRLRLEMVRVRDVMILRGVNFNQKNIFKKVKVYYPFLKVILISTLEGSLDRAEALYSKGYGKGKRTSYSQMEIKRVDYIFNFITFVLICLFFYGLFLKVGIYDPYNELNFLKYKDMIFLIYIDLILIIHSFLIWGCKKWKFLKYMI</sequence>
<keyword evidence="7" id="KW-1185">Reference proteome</keyword>
<proteinExistence type="predicted"/>
<dbReference type="Proteomes" id="UP000242520">
    <property type="component" value="Unassembled WGS sequence"/>
</dbReference>
<dbReference type="GO" id="GO:0005886">
    <property type="term" value="C:plasma membrane"/>
    <property type="evidence" value="ECO:0007669"/>
    <property type="project" value="UniProtKB-ARBA"/>
</dbReference>
<evidence type="ECO:0000313" key="6">
    <source>
        <dbReference type="EMBL" id="SHH23109.1"/>
    </source>
</evidence>
<protein>
    <submittedName>
        <fullName evidence="6">Energy-coupling factor transport system permease protein</fullName>
    </submittedName>
</protein>
<keyword evidence="4 5" id="KW-0472">Membrane</keyword>
<evidence type="ECO:0000256" key="4">
    <source>
        <dbReference type="ARBA" id="ARBA00023136"/>
    </source>
</evidence>
<comment type="subcellular location">
    <subcellularLocation>
        <location evidence="1">Membrane</location>
        <topology evidence="1">Multi-pass membrane protein</topology>
    </subcellularLocation>
</comment>
<evidence type="ECO:0000256" key="5">
    <source>
        <dbReference type="SAM" id="Phobius"/>
    </source>
</evidence>
<feature type="transmembrane region" description="Helical" evidence="5">
    <location>
        <begin position="226"/>
        <end position="244"/>
    </location>
</feature>
<dbReference type="AlphaFoldDB" id="A0A1M5RAL5"/>